<organism evidence="1 2">
    <name type="scientific">Alcaligenes xylosoxydans xylosoxydans</name>
    <name type="common">Achromobacter xylosoxidans</name>
    <dbReference type="NCBI Taxonomy" id="85698"/>
    <lineage>
        <taxon>Bacteria</taxon>
        <taxon>Pseudomonadati</taxon>
        <taxon>Pseudomonadota</taxon>
        <taxon>Betaproteobacteria</taxon>
        <taxon>Burkholderiales</taxon>
        <taxon>Alcaligenaceae</taxon>
        <taxon>Achromobacter</taxon>
    </lineage>
</organism>
<dbReference type="AlphaFoldDB" id="A0A1R1JNI4"/>
<gene>
    <name evidence="1" type="ORF">BIZ92_12555</name>
</gene>
<protein>
    <submittedName>
        <fullName evidence="1">Uncharacterized protein</fullName>
    </submittedName>
</protein>
<comment type="caution">
    <text evidence="1">The sequence shown here is derived from an EMBL/GenBank/DDBJ whole genome shotgun (WGS) entry which is preliminary data.</text>
</comment>
<proteinExistence type="predicted"/>
<accession>A0A1R1JNI4</accession>
<dbReference type="Proteomes" id="UP000187251">
    <property type="component" value="Unassembled WGS sequence"/>
</dbReference>
<reference evidence="1 2" key="1">
    <citation type="submission" date="2016-09" db="EMBL/GenBank/DDBJ databases">
        <title>Phylogenomics of Achromobacter.</title>
        <authorList>
            <person name="Jeukens J."/>
            <person name="Freschi L."/>
            <person name="Vincent A.T."/>
            <person name="Emond-Rheault J.-G."/>
            <person name="Kukavica-Ibrulj I."/>
            <person name="Charette S.J."/>
            <person name="Levesque R.C."/>
        </authorList>
    </citation>
    <scope>NUCLEOTIDE SEQUENCE [LARGE SCALE GENOMIC DNA]</scope>
    <source>
        <strain evidence="1 2">AUS488</strain>
    </source>
</reference>
<evidence type="ECO:0000313" key="2">
    <source>
        <dbReference type="Proteomes" id="UP000187251"/>
    </source>
</evidence>
<sequence length="174" mass="19199">MPSYPHNPIDRFLQHYPADGGVDLAVLRIHLLIEELLFAIISARFPYPARIENARLTFAQKTHLAKASLHYDGSAGWIWGAIDALNSARTAMAHHLDPARTSAKVATFVKLVEAAVKQPHSQRPEGVDPLMWAGFILHDELARLGDVEGHRRNLLAGLLISYPAPPGKLPINPE</sequence>
<dbReference type="EMBL" id="MJMN01000035">
    <property type="protein sequence ID" value="OMG80714.1"/>
    <property type="molecule type" value="Genomic_DNA"/>
</dbReference>
<dbReference type="RefSeq" id="WP_076414530.1">
    <property type="nucleotide sequence ID" value="NZ_MJMN01000035.1"/>
</dbReference>
<name>A0A1R1JNI4_ALCXX</name>
<evidence type="ECO:0000313" key="1">
    <source>
        <dbReference type="EMBL" id="OMG80714.1"/>
    </source>
</evidence>